<keyword evidence="3 4" id="KW-0732">Signal</keyword>
<dbReference type="PANTHER" id="PTHR33376:SF7">
    <property type="entry name" value="C4-DICARBOXYLATE-BINDING PROTEIN DCTB"/>
    <property type="match status" value="1"/>
</dbReference>
<feature type="signal peptide" evidence="4">
    <location>
        <begin position="1"/>
        <end position="18"/>
    </location>
</feature>
<evidence type="ECO:0000256" key="2">
    <source>
        <dbReference type="ARBA" id="ARBA00022448"/>
    </source>
</evidence>
<dbReference type="AlphaFoldDB" id="A0A345C175"/>
<dbReference type="NCBIfam" id="NF037995">
    <property type="entry name" value="TRAP_S1"/>
    <property type="match status" value="1"/>
</dbReference>
<keyword evidence="6" id="KW-1185">Reference proteome</keyword>
<dbReference type="InterPro" id="IPR018389">
    <property type="entry name" value="DctP_fam"/>
</dbReference>
<dbReference type="PROSITE" id="PS51257">
    <property type="entry name" value="PROKAR_LIPOPROTEIN"/>
    <property type="match status" value="1"/>
</dbReference>
<evidence type="ECO:0000256" key="4">
    <source>
        <dbReference type="SAM" id="SignalP"/>
    </source>
</evidence>
<sequence>MGRNNLKLILLKIISALAIFVAGCGSDEVTTEEENDSSVDEPVTLTIVSFVHDNHPLTRDVIPMWMEQIEEGTDGAVQLEWTGGPESIPTGEQFDAVSSGVADITFNTSSFYGHLMPESLSMLMSPYSPAEERENGYFDYLNSRHEEQNQVYLGRFLGPNPFYFWSNEQMKSLDDFENLNFRSNPTYHEILEELNTTVTDIEPGEVYTALDRNMVDGFGFTLMGPHEDGWTEVTRYIIDEPFLNQNGTILINKDTFESLPSDLQETMKDITAEFEKDMIDYFHAENETTWETIEAEGIERIELTDEDSERFQEIVHDVYWEMLERDAPDEIDNLRELLLDDEFDVTSIYE</sequence>
<evidence type="ECO:0000313" key="5">
    <source>
        <dbReference type="EMBL" id="AXF56956.1"/>
    </source>
</evidence>
<dbReference type="OrthoDB" id="9815946at2"/>
<dbReference type="EMBL" id="CP031092">
    <property type="protein sequence ID" value="AXF56956.1"/>
    <property type="molecule type" value="Genomic_DNA"/>
</dbReference>
<dbReference type="PANTHER" id="PTHR33376">
    <property type="match status" value="1"/>
</dbReference>
<evidence type="ECO:0008006" key="7">
    <source>
        <dbReference type="Google" id="ProtNLM"/>
    </source>
</evidence>
<proteinExistence type="inferred from homology"/>
<dbReference type="RefSeq" id="WP_114374342.1">
    <property type="nucleotide sequence ID" value="NZ_CP031092.1"/>
</dbReference>
<gene>
    <name evidence="5" type="ORF">DT065_13720</name>
</gene>
<keyword evidence="2" id="KW-0813">Transport</keyword>
<dbReference type="Gene3D" id="3.40.190.170">
    <property type="entry name" value="Bacterial extracellular solute-binding protein, family 7"/>
    <property type="match status" value="1"/>
</dbReference>
<dbReference type="KEGG" id="rue:DT065_13720"/>
<dbReference type="Proteomes" id="UP000252100">
    <property type="component" value="Chromosome"/>
</dbReference>
<evidence type="ECO:0000256" key="3">
    <source>
        <dbReference type="ARBA" id="ARBA00022729"/>
    </source>
</evidence>
<name>A0A345C175_9BACI</name>
<feature type="chain" id="PRO_5039727230" description="TRAP transporter substrate-binding protein DctP" evidence="4">
    <location>
        <begin position="19"/>
        <end position="350"/>
    </location>
</feature>
<accession>A0A345C175</accession>
<evidence type="ECO:0000313" key="6">
    <source>
        <dbReference type="Proteomes" id="UP000252100"/>
    </source>
</evidence>
<protein>
    <recommendedName>
        <fullName evidence="7">TRAP transporter substrate-binding protein DctP</fullName>
    </recommendedName>
</protein>
<organism evidence="5 6">
    <name type="scientific">Salicibibacter kimchii</name>
    <dbReference type="NCBI Taxonomy" id="2099786"/>
    <lineage>
        <taxon>Bacteria</taxon>
        <taxon>Bacillati</taxon>
        <taxon>Bacillota</taxon>
        <taxon>Bacilli</taxon>
        <taxon>Bacillales</taxon>
        <taxon>Bacillaceae</taxon>
        <taxon>Salicibibacter</taxon>
    </lineage>
</organism>
<dbReference type="GO" id="GO:0055085">
    <property type="term" value="P:transmembrane transport"/>
    <property type="evidence" value="ECO:0007669"/>
    <property type="project" value="InterPro"/>
</dbReference>
<reference evidence="5 6" key="1">
    <citation type="journal article" date="2018" name="J. Microbiol.">
        <title>Salicibibacter kimchii gen. nov., sp. nov., a moderately halophilic and alkalitolerant bacterium in the family Bacillaceae, isolated from kimchi.</title>
        <authorList>
            <person name="Jang J.Y."/>
            <person name="Oh Y.J."/>
            <person name="Lim S.K."/>
            <person name="Park H.K."/>
            <person name="Lee C."/>
            <person name="Kim J.Y."/>
            <person name="Lee M.A."/>
            <person name="Choi H.J."/>
        </authorList>
    </citation>
    <scope>NUCLEOTIDE SEQUENCE [LARGE SCALE GENOMIC DNA]</scope>
    <source>
        <strain evidence="5 6">NKC1-1</strain>
    </source>
</reference>
<comment type="similarity">
    <text evidence="1">Belongs to the bacterial solute-binding protein 7 family.</text>
</comment>
<dbReference type="InterPro" id="IPR038404">
    <property type="entry name" value="TRAP_DctP_sf"/>
</dbReference>
<evidence type="ECO:0000256" key="1">
    <source>
        <dbReference type="ARBA" id="ARBA00009023"/>
    </source>
</evidence>
<dbReference type="Pfam" id="PF03480">
    <property type="entry name" value="DctP"/>
    <property type="match status" value="1"/>
</dbReference>